<protein>
    <submittedName>
        <fullName evidence="3">Nitroreductase</fullName>
    </submittedName>
</protein>
<dbReference type="PANTHER" id="PTHR23026">
    <property type="entry name" value="NADPH NITROREDUCTASE"/>
    <property type="match status" value="1"/>
</dbReference>
<reference evidence="3 4" key="1">
    <citation type="submission" date="2020-01" db="EMBL/GenBank/DDBJ databases">
        <title>Whole genome sequence of Heliobacterium gestii DSM 11169.</title>
        <authorList>
            <person name="Kyndt J.A."/>
            <person name="Meyer T.E."/>
        </authorList>
    </citation>
    <scope>NUCLEOTIDE SEQUENCE [LARGE SCALE GENOMIC DNA]</scope>
    <source>
        <strain evidence="3 4">DSM 11169</strain>
    </source>
</reference>
<feature type="region of interest" description="Disordered" evidence="1">
    <location>
        <begin position="159"/>
        <end position="179"/>
    </location>
</feature>
<organism evidence="3 4">
    <name type="scientific">Heliomicrobium gestii</name>
    <name type="common">Heliobacterium gestii</name>
    <dbReference type="NCBI Taxonomy" id="2699"/>
    <lineage>
        <taxon>Bacteria</taxon>
        <taxon>Bacillati</taxon>
        <taxon>Bacillota</taxon>
        <taxon>Clostridia</taxon>
        <taxon>Eubacteriales</taxon>
        <taxon>Heliobacteriaceae</taxon>
        <taxon>Heliomicrobium</taxon>
    </lineage>
</organism>
<evidence type="ECO:0000313" key="4">
    <source>
        <dbReference type="Proteomes" id="UP000471031"/>
    </source>
</evidence>
<dbReference type="AlphaFoldDB" id="A0A845LBA3"/>
<dbReference type="InterPro" id="IPR029479">
    <property type="entry name" value="Nitroreductase"/>
</dbReference>
<dbReference type="Proteomes" id="UP000471031">
    <property type="component" value="Unassembled WGS sequence"/>
</dbReference>
<accession>A0A845LBA3</accession>
<evidence type="ECO:0000313" key="3">
    <source>
        <dbReference type="EMBL" id="MZP44067.1"/>
    </source>
</evidence>
<dbReference type="OrthoDB" id="9812105at2"/>
<dbReference type="GO" id="GO:0016491">
    <property type="term" value="F:oxidoreductase activity"/>
    <property type="evidence" value="ECO:0007669"/>
    <property type="project" value="InterPro"/>
</dbReference>
<dbReference type="InterPro" id="IPR050627">
    <property type="entry name" value="Nitroreductase/BluB"/>
</dbReference>
<feature type="domain" description="Nitroreductase" evidence="2">
    <location>
        <begin position="66"/>
        <end position="147"/>
    </location>
</feature>
<dbReference type="SUPFAM" id="SSF55469">
    <property type="entry name" value="FMN-dependent nitroreductase-like"/>
    <property type="match status" value="1"/>
</dbReference>
<evidence type="ECO:0000256" key="1">
    <source>
        <dbReference type="SAM" id="MobiDB-lite"/>
    </source>
</evidence>
<comment type="caution">
    <text evidence="3">The sequence shown here is derived from an EMBL/GenBank/DDBJ whole genome shotgun (WGS) entry which is preliminary data.</text>
</comment>
<dbReference type="RefSeq" id="WP_161262635.1">
    <property type="nucleotide sequence ID" value="NZ_JAFBDC010000011.1"/>
</dbReference>
<sequence length="179" mass="19734">MSILPAIVQRESKRAYLPTPVPAEMVAELINAFRWAPSCRNYQPWRLIAVQSREGVDKLAPCLAKGNEWAAAAPLAMIVYANPKDDATIDEKPYYLFDCGLAVQNLLLQATELGLRSHPTAGWSEPAIRAAFGIGEEERVVCVVFLGFPGTEDLLDPETKAKDAAPRHRKPADTWVTFA</sequence>
<proteinExistence type="predicted"/>
<dbReference type="InterPro" id="IPR000415">
    <property type="entry name" value="Nitroreductase-like"/>
</dbReference>
<keyword evidence="4" id="KW-1185">Reference proteome</keyword>
<dbReference type="PANTHER" id="PTHR23026:SF100">
    <property type="entry name" value="NITROREDUCTASE"/>
    <property type="match status" value="1"/>
</dbReference>
<feature type="domain" description="Nitroreductase" evidence="2">
    <location>
        <begin position="7"/>
        <end position="65"/>
    </location>
</feature>
<evidence type="ECO:0000259" key="2">
    <source>
        <dbReference type="Pfam" id="PF00881"/>
    </source>
</evidence>
<dbReference type="EMBL" id="WXEX01000012">
    <property type="protein sequence ID" value="MZP44067.1"/>
    <property type="molecule type" value="Genomic_DNA"/>
</dbReference>
<name>A0A845LBA3_HELGE</name>
<dbReference type="Pfam" id="PF00881">
    <property type="entry name" value="Nitroreductase"/>
    <property type="match status" value="2"/>
</dbReference>
<dbReference type="Gene3D" id="3.40.109.10">
    <property type="entry name" value="NADH Oxidase"/>
    <property type="match status" value="1"/>
</dbReference>
<gene>
    <name evidence="3" type="ORF">GTO89_13595</name>
</gene>